<dbReference type="GO" id="GO:0030170">
    <property type="term" value="F:pyridoxal phosphate binding"/>
    <property type="evidence" value="ECO:0007669"/>
    <property type="project" value="InterPro"/>
</dbReference>
<dbReference type="PANTHER" id="PTHR42885:SF1">
    <property type="entry name" value="THREONINE-PHOSPHATE DECARBOXYLASE"/>
    <property type="match status" value="1"/>
</dbReference>
<dbReference type="SUPFAM" id="SSF53383">
    <property type="entry name" value="PLP-dependent transferases"/>
    <property type="match status" value="1"/>
</dbReference>
<keyword evidence="5" id="KW-1185">Reference proteome</keyword>
<dbReference type="InterPro" id="IPR004839">
    <property type="entry name" value="Aminotransferase_I/II_large"/>
</dbReference>
<organism evidence="4 5">
    <name type="scientific">Hathewaya histolytica</name>
    <name type="common">Clostridium histolyticum</name>
    <dbReference type="NCBI Taxonomy" id="1498"/>
    <lineage>
        <taxon>Bacteria</taxon>
        <taxon>Bacillati</taxon>
        <taxon>Bacillota</taxon>
        <taxon>Clostridia</taxon>
        <taxon>Eubacteriales</taxon>
        <taxon>Clostridiaceae</taxon>
        <taxon>Hathewaya</taxon>
    </lineage>
</organism>
<dbReference type="GO" id="GO:0048472">
    <property type="term" value="F:threonine-phosphate decarboxylase activity"/>
    <property type="evidence" value="ECO:0007669"/>
    <property type="project" value="UniProtKB-EC"/>
</dbReference>
<evidence type="ECO:0000256" key="1">
    <source>
        <dbReference type="ARBA" id="ARBA00001933"/>
    </source>
</evidence>
<dbReference type="Proteomes" id="UP000308489">
    <property type="component" value="Chromosome 1"/>
</dbReference>
<dbReference type="PANTHER" id="PTHR42885">
    <property type="entry name" value="HISTIDINOL-PHOSPHATE AMINOTRANSFERASE-RELATED"/>
    <property type="match status" value="1"/>
</dbReference>
<evidence type="ECO:0000259" key="3">
    <source>
        <dbReference type="Pfam" id="PF00155"/>
    </source>
</evidence>
<sequence>MIHGGDVYTHGFMEGRKIIDFSSNINPLGVPKSFIEHLNEGLESLVRYPDINYRRLKNSLSNYLNVKEDKILLGNGAAELLDLSISLLKSVTLLVPSFAEYELSAKKHNVSLSYVYFKEEKLKEEKSHRFYVDYDEVLEGLKNTEGIIIANPNNPNGSIIDKDKFKIILDYAEAHDKIIIIDEAFIEFTGSKTHSLCSFVDEYNCIFIVRALTKFFGMPGIRLGYAVTSNVEFKNKILEKQNPWNINSFAEVAGTYVLWDNEYIEKSLIWVQSEKSYMDKVLKEIDFIEKVYITYGNFVLVKLKGLTAEELYEKMLKNDILIRRADNYKGLDNHYVRFAVKDRENNEILINTLKSL</sequence>
<dbReference type="CDD" id="cd00609">
    <property type="entry name" value="AAT_like"/>
    <property type="match status" value="1"/>
</dbReference>
<gene>
    <name evidence="4" type="primary">hisC</name>
    <name evidence="4" type="ORF">NCTC503_00908</name>
</gene>
<dbReference type="InterPro" id="IPR015424">
    <property type="entry name" value="PyrdxlP-dep_Trfase"/>
</dbReference>
<dbReference type="EMBL" id="LR590481">
    <property type="protein sequence ID" value="VTQ86289.1"/>
    <property type="molecule type" value="Genomic_DNA"/>
</dbReference>
<evidence type="ECO:0000313" key="5">
    <source>
        <dbReference type="Proteomes" id="UP000308489"/>
    </source>
</evidence>
<dbReference type="EC" id="4.1.1.81" evidence="4"/>
<keyword evidence="4" id="KW-0808">Transferase</keyword>
<dbReference type="Pfam" id="PF00155">
    <property type="entry name" value="Aminotran_1_2"/>
    <property type="match status" value="1"/>
</dbReference>
<reference evidence="4 5" key="1">
    <citation type="submission" date="2019-05" db="EMBL/GenBank/DDBJ databases">
        <authorList>
            <consortium name="Pathogen Informatics"/>
        </authorList>
    </citation>
    <scope>NUCLEOTIDE SEQUENCE [LARGE SCALE GENOMIC DNA]</scope>
    <source>
        <strain evidence="4 5">NCTC503</strain>
    </source>
</reference>
<keyword evidence="2" id="KW-0663">Pyridoxal phosphate</keyword>
<evidence type="ECO:0000313" key="4">
    <source>
        <dbReference type="EMBL" id="VTQ86289.1"/>
    </source>
</evidence>
<keyword evidence="4" id="KW-0032">Aminotransferase</keyword>
<protein>
    <submittedName>
        <fullName evidence="4">Histidinol-phosphate aminotransferase</fullName>
        <ecNumber evidence="4">4.1.1.81</ecNumber>
    </submittedName>
</protein>
<evidence type="ECO:0000256" key="2">
    <source>
        <dbReference type="ARBA" id="ARBA00022898"/>
    </source>
</evidence>
<name>A0A4U9R576_HATHI</name>
<feature type="domain" description="Aminotransferase class I/classII large" evidence="3">
    <location>
        <begin position="17"/>
        <end position="352"/>
    </location>
</feature>
<dbReference type="AlphaFoldDB" id="A0A4U9R576"/>
<dbReference type="Gene3D" id="3.90.1150.10">
    <property type="entry name" value="Aspartate Aminotransferase, domain 1"/>
    <property type="match status" value="1"/>
</dbReference>
<keyword evidence="4" id="KW-0456">Lyase</keyword>
<comment type="cofactor">
    <cofactor evidence="1">
        <name>pyridoxal 5'-phosphate</name>
        <dbReference type="ChEBI" id="CHEBI:597326"/>
    </cofactor>
</comment>
<accession>A0A4U9R576</accession>
<proteinExistence type="predicted"/>
<dbReference type="InterPro" id="IPR015422">
    <property type="entry name" value="PyrdxlP-dep_Trfase_small"/>
</dbReference>
<dbReference type="InterPro" id="IPR015421">
    <property type="entry name" value="PyrdxlP-dep_Trfase_major"/>
</dbReference>
<dbReference type="KEGG" id="hhw:NCTC503_00908"/>
<dbReference type="Gene3D" id="3.40.640.10">
    <property type="entry name" value="Type I PLP-dependent aspartate aminotransferase-like (Major domain)"/>
    <property type="match status" value="1"/>
</dbReference>
<dbReference type="GO" id="GO:0008483">
    <property type="term" value="F:transaminase activity"/>
    <property type="evidence" value="ECO:0007669"/>
    <property type="project" value="UniProtKB-KW"/>
</dbReference>